<accession>A0A8S0VK34</accession>
<dbReference type="Proteomes" id="UP000594638">
    <property type="component" value="Unassembled WGS sequence"/>
</dbReference>
<proteinExistence type="predicted"/>
<feature type="non-terminal residue" evidence="1">
    <location>
        <position position="1"/>
    </location>
</feature>
<sequence>AFRQLVIQGPASIKGLVARKLPGLSSVLHNLEVKKLEKRLPLPTIQDLKEFNQELQDSDQALNRL</sequence>
<evidence type="ECO:0000313" key="1">
    <source>
        <dbReference type="EMBL" id="CAA3033302.1"/>
    </source>
</evidence>
<evidence type="ECO:0000313" key="2">
    <source>
        <dbReference type="Proteomes" id="UP000594638"/>
    </source>
</evidence>
<name>A0A8S0VK34_OLEEU</name>
<dbReference type="AlphaFoldDB" id="A0A8S0VK34"/>
<protein>
    <submittedName>
        <fullName evidence="1">Uncharacterized protein</fullName>
    </submittedName>
</protein>
<feature type="non-terminal residue" evidence="1">
    <location>
        <position position="65"/>
    </location>
</feature>
<reference evidence="1 2" key="1">
    <citation type="submission" date="2019-12" db="EMBL/GenBank/DDBJ databases">
        <authorList>
            <person name="Alioto T."/>
            <person name="Alioto T."/>
            <person name="Gomez Garrido J."/>
        </authorList>
    </citation>
    <scope>NUCLEOTIDE SEQUENCE [LARGE SCALE GENOMIC DNA]</scope>
</reference>
<organism evidence="1 2">
    <name type="scientific">Olea europaea subsp. europaea</name>
    <dbReference type="NCBI Taxonomy" id="158383"/>
    <lineage>
        <taxon>Eukaryota</taxon>
        <taxon>Viridiplantae</taxon>
        <taxon>Streptophyta</taxon>
        <taxon>Embryophyta</taxon>
        <taxon>Tracheophyta</taxon>
        <taxon>Spermatophyta</taxon>
        <taxon>Magnoliopsida</taxon>
        <taxon>eudicotyledons</taxon>
        <taxon>Gunneridae</taxon>
        <taxon>Pentapetalae</taxon>
        <taxon>asterids</taxon>
        <taxon>lamiids</taxon>
        <taxon>Lamiales</taxon>
        <taxon>Oleaceae</taxon>
        <taxon>Oleeae</taxon>
        <taxon>Olea</taxon>
    </lineage>
</organism>
<keyword evidence="2" id="KW-1185">Reference proteome</keyword>
<dbReference type="EMBL" id="CACTIH010010169">
    <property type="protein sequence ID" value="CAA3033302.1"/>
    <property type="molecule type" value="Genomic_DNA"/>
</dbReference>
<gene>
    <name evidence="1" type="ORF">OLEA9_A027122</name>
</gene>
<dbReference type="Gramene" id="OE9A027122T1">
    <property type="protein sequence ID" value="OE9A027122C1"/>
    <property type="gene ID" value="OE9A027122"/>
</dbReference>
<comment type="caution">
    <text evidence="1">The sequence shown here is derived from an EMBL/GenBank/DDBJ whole genome shotgun (WGS) entry which is preliminary data.</text>
</comment>